<dbReference type="PROSITE" id="PS01045">
    <property type="entry name" value="SQUALEN_PHYTOEN_SYN_2"/>
    <property type="match status" value="1"/>
</dbReference>
<dbReference type="Proteomes" id="UP000242949">
    <property type="component" value="Unassembled WGS sequence"/>
</dbReference>
<dbReference type="InterPro" id="IPR033904">
    <property type="entry name" value="Trans_IPPS_HH"/>
</dbReference>
<dbReference type="InterPro" id="IPR019845">
    <property type="entry name" value="Squalene/phytoene_synthase_CS"/>
</dbReference>
<dbReference type="STRING" id="1612202.SAMN05421734_10594"/>
<evidence type="ECO:0000313" key="5">
    <source>
        <dbReference type="Proteomes" id="UP000242949"/>
    </source>
</evidence>
<keyword evidence="5" id="KW-1185">Reference proteome</keyword>
<dbReference type="InterPro" id="IPR008949">
    <property type="entry name" value="Isoprenoid_synthase_dom_sf"/>
</dbReference>
<dbReference type="SFLD" id="SFLDS00005">
    <property type="entry name" value="Isoprenoid_Synthase_Type_I"/>
    <property type="match status" value="1"/>
</dbReference>
<organism evidence="4 5">
    <name type="scientific">Pelagirhabdus alkalitolerans</name>
    <dbReference type="NCBI Taxonomy" id="1612202"/>
    <lineage>
        <taxon>Bacteria</taxon>
        <taxon>Bacillati</taxon>
        <taxon>Bacillota</taxon>
        <taxon>Bacilli</taxon>
        <taxon>Bacillales</taxon>
        <taxon>Bacillaceae</taxon>
        <taxon>Pelagirhabdus</taxon>
    </lineage>
</organism>
<evidence type="ECO:0000256" key="2">
    <source>
        <dbReference type="ARBA" id="ARBA00022679"/>
    </source>
</evidence>
<evidence type="ECO:0000256" key="1">
    <source>
        <dbReference type="ARBA" id="ARBA00004829"/>
    </source>
</evidence>
<dbReference type="PANTHER" id="PTHR31480">
    <property type="entry name" value="BIFUNCTIONAL LYCOPENE CYCLASE/PHYTOENE SYNTHASE"/>
    <property type="match status" value="1"/>
</dbReference>
<dbReference type="SUPFAM" id="SSF48576">
    <property type="entry name" value="Terpenoid synthases"/>
    <property type="match status" value="1"/>
</dbReference>
<dbReference type="AlphaFoldDB" id="A0A1G6JMT6"/>
<dbReference type="GO" id="GO:0016117">
    <property type="term" value="P:carotenoid biosynthetic process"/>
    <property type="evidence" value="ECO:0007669"/>
    <property type="project" value="UniProtKB-KW"/>
</dbReference>
<evidence type="ECO:0000313" key="4">
    <source>
        <dbReference type="EMBL" id="SDC20072.1"/>
    </source>
</evidence>
<protein>
    <submittedName>
        <fullName evidence="4">Phytoene synthase</fullName>
    </submittedName>
</protein>
<sequence>MSLNPELALACKEMMKKGSSSFYQAFKFLPKQKREAVHVIYSFCRMIDDAVDEPENSPYTLEEIDELFTNLDEAEGHFIWPSLRWVMAEYNLSKEPYYIQMSGQRLDYTKTKYDTFEELEDYCYRVAGSVGEMLIPVLQPNPNQAMIEAGIALGKAMQIVNILRDIGADKKLNRRYIPLEIMKEYGYTEEEWEQGVINSALKNVIHYLTKKADQWFTEGLIHVDQYPEKSQLTLRLAASYYREIIEVINENDYQVFTKRAIVTNRRKSRLLMQLTKS</sequence>
<dbReference type="Gene3D" id="1.10.600.10">
    <property type="entry name" value="Farnesyl Diphosphate Synthase"/>
    <property type="match status" value="1"/>
</dbReference>
<dbReference type="GO" id="GO:0004311">
    <property type="term" value="F:geranylgeranyl diphosphate synthase activity"/>
    <property type="evidence" value="ECO:0007669"/>
    <property type="project" value="InterPro"/>
</dbReference>
<gene>
    <name evidence="4" type="ORF">SAMN05421734_10594</name>
</gene>
<dbReference type="CDD" id="cd00683">
    <property type="entry name" value="Trans_IPPS_HH"/>
    <property type="match status" value="1"/>
</dbReference>
<proteinExistence type="predicted"/>
<dbReference type="InterPro" id="IPR044843">
    <property type="entry name" value="Trans_IPPS_bact-type"/>
</dbReference>
<dbReference type="Pfam" id="PF00494">
    <property type="entry name" value="SQS_PSY"/>
    <property type="match status" value="1"/>
</dbReference>
<accession>A0A1G6JMT6</accession>
<dbReference type="SFLD" id="SFLDG01018">
    <property type="entry name" value="Squalene/Phytoene_Synthase_Lik"/>
    <property type="match status" value="1"/>
</dbReference>
<name>A0A1G6JMT6_9BACI</name>
<comment type="pathway">
    <text evidence="1">Carotenoid biosynthesis.</text>
</comment>
<dbReference type="GO" id="GO:0051996">
    <property type="term" value="F:squalene synthase [NAD(P)H] activity"/>
    <property type="evidence" value="ECO:0007669"/>
    <property type="project" value="InterPro"/>
</dbReference>
<reference evidence="5" key="1">
    <citation type="submission" date="2016-09" db="EMBL/GenBank/DDBJ databases">
        <authorList>
            <person name="Varghese N."/>
            <person name="Submissions S."/>
        </authorList>
    </citation>
    <scope>NUCLEOTIDE SEQUENCE [LARGE SCALE GENOMIC DNA]</scope>
    <source>
        <strain evidence="5">S5</strain>
    </source>
</reference>
<dbReference type="InterPro" id="IPR002060">
    <property type="entry name" value="Squ/phyt_synthse"/>
</dbReference>
<dbReference type="RefSeq" id="WP_090795478.1">
    <property type="nucleotide sequence ID" value="NZ_FMYI01000005.1"/>
</dbReference>
<dbReference type="EMBL" id="FMYI01000005">
    <property type="protein sequence ID" value="SDC20072.1"/>
    <property type="molecule type" value="Genomic_DNA"/>
</dbReference>
<keyword evidence="2" id="KW-0808">Transferase</keyword>
<evidence type="ECO:0000256" key="3">
    <source>
        <dbReference type="ARBA" id="ARBA00022746"/>
    </source>
</evidence>
<dbReference type="SFLD" id="SFLDG01212">
    <property type="entry name" value="Phytoene_synthase_like"/>
    <property type="match status" value="1"/>
</dbReference>
<dbReference type="OrthoDB" id="9787280at2"/>
<keyword evidence="3" id="KW-0125">Carotenoid biosynthesis</keyword>